<dbReference type="InterPro" id="IPR023213">
    <property type="entry name" value="CAT-like_dom_sf"/>
</dbReference>
<protein>
    <submittedName>
        <fullName evidence="2">2-oxoacid dehydrogenases acyltransferase (Catalytic domain)</fullName>
    </submittedName>
</protein>
<name>A0A1I0AEU3_9PROT</name>
<dbReference type="PANTHER" id="PTHR23151:SF90">
    <property type="entry name" value="DIHYDROLIPOYLLYSINE-RESIDUE ACETYLTRANSFERASE COMPONENT OF PYRUVATE DEHYDROGENASE COMPLEX, MITOCHONDRIAL-RELATED"/>
    <property type="match status" value="1"/>
</dbReference>
<dbReference type="SUPFAM" id="SSF52777">
    <property type="entry name" value="CoA-dependent acyltransferases"/>
    <property type="match status" value="1"/>
</dbReference>
<keyword evidence="2" id="KW-0012">Acyltransferase</keyword>
<feature type="domain" description="2-oxoacid dehydrogenase acyltransferase catalytic" evidence="1">
    <location>
        <begin position="179"/>
        <end position="260"/>
    </location>
</feature>
<proteinExistence type="predicted"/>
<organism evidence="2 3">
    <name type="scientific">Nitrosospira multiformis</name>
    <dbReference type="NCBI Taxonomy" id="1231"/>
    <lineage>
        <taxon>Bacteria</taxon>
        <taxon>Pseudomonadati</taxon>
        <taxon>Pseudomonadota</taxon>
        <taxon>Betaproteobacteria</taxon>
        <taxon>Nitrosomonadales</taxon>
        <taxon>Nitrosomonadaceae</taxon>
        <taxon>Nitrosospira</taxon>
    </lineage>
</organism>
<dbReference type="OrthoDB" id="8564721at2"/>
<dbReference type="InterPro" id="IPR045257">
    <property type="entry name" value="E2/Pdx1"/>
</dbReference>
<dbReference type="GO" id="GO:0016746">
    <property type="term" value="F:acyltransferase activity"/>
    <property type="evidence" value="ECO:0007669"/>
    <property type="project" value="UniProtKB-KW"/>
</dbReference>
<evidence type="ECO:0000313" key="2">
    <source>
        <dbReference type="EMBL" id="SES92204.1"/>
    </source>
</evidence>
<sequence>MDHQYTTLERNRYFEVLGGLNVENRGDNKVAMLSELDMTSAQALRTSVNRQTGVKPSYTAIVAKAVSIALREHPYANRMAVERLFWKRILQLHDVHMTIAVERDRPGIEQAVFAGTIRDTDKLDVAAITKELQSLAQSTEETNERWRLLKRMVETLPPALARRLISIPRWFPDQWIKHRGGSVMISSPAKYGVDMMVANWPWPIGYSFGLVKDRVIAVEGAVQVRPTMVLTMSFDRRLMGGAPAARFFRTVCEHIEHAEQDMALPVDITA</sequence>
<feature type="domain" description="2-oxoacid dehydrogenase acyltransferase catalytic" evidence="1">
    <location>
        <begin position="30"/>
        <end position="142"/>
    </location>
</feature>
<evidence type="ECO:0000259" key="1">
    <source>
        <dbReference type="Pfam" id="PF00198"/>
    </source>
</evidence>
<dbReference type="AlphaFoldDB" id="A0A1I0AEU3"/>
<evidence type="ECO:0000313" key="3">
    <source>
        <dbReference type="Proteomes" id="UP000183339"/>
    </source>
</evidence>
<gene>
    <name evidence="2" type="ORF">SAMN05216412_102205</name>
</gene>
<dbReference type="GO" id="GO:0045254">
    <property type="term" value="C:pyruvate dehydrogenase complex"/>
    <property type="evidence" value="ECO:0007669"/>
    <property type="project" value="InterPro"/>
</dbReference>
<dbReference type="InterPro" id="IPR001078">
    <property type="entry name" value="2-oxoacid_DH_actylTfrase"/>
</dbReference>
<dbReference type="GO" id="GO:0006086">
    <property type="term" value="P:pyruvate decarboxylation to acetyl-CoA"/>
    <property type="evidence" value="ECO:0007669"/>
    <property type="project" value="InterPro"/>
</dbReference>
<accession>A0A1I0AEU3</accession>
<dbReference type="Pfam" id="PF00198">
    <property type="entry name" value="2-oxoacid_dh"/>
    <property type="match status" value="2"/>
</dbReference>
<dbReference type="Gene3D" id="3.30.559.10">
    <property type="entry name" value="Chloramphenicol acetyltransferase-like domain"/>
    <property type="match status" value="1"/>
</dbReference>
<reference evidence="2 3" key="1">
    <citation type="submission" date="2016-10" db="EMBL/GenBank/DDBJ databases">
        <authorList>
            <person name="de Groot N.N."/>
        </authorList>
    </citation>
    <scope>NUCLEOTIDE SEQUENCE [LARGE SCALE GENOMIC DNA]</scope>
    <source>
        <strain evidence="2 3">Nl7</strain>
    </source>
</reference>
<keyword evidence="2" id="KW-0808">Transferase</keyword>
<dbReference type="PANTHER" id="PTHR23151">
    <property type="entry name" value="DIHYDROLIPOAMIDE ACETYL/SUCCINYL-TRANSFERASE-RELATED"/>
    <property type="match status" value="1"/>
</dbReference>
<dbReference type="Proteomes" id="UP000183339">
    <property type="component" value="Unassembled WGS sequence"/>
</dbReference>
<dbReference type="RefSeq" id="WP_074705046.1">
    <property type="nucleotide sequence ID" value="NZ_FOHI01000002.1"/>
</dbReference>
<dbReference type="EMBL" id="FOHI01000002">
    <property type="protein sequence ID" value="SES92204.1"/>
    <property type="molecule type" value="Genomic_DNA"/>
</dbReference>